<dbReference type="Gene3D" id="3.90.1150.200">
    <property type="match status" value="1"/>
</dbReference>
<organism evidence="2 3">
    <name type="scientific">Rugosimonospora africana</name>
    <dbReference type="NCBI Taxonomy" id="556532"/>
    <lineage>
        <taxon>Bacteria</taxon>
        <taxon>Bacillati</taxon>
        <taxon>Actinomycetota</taxon>
        <taxon>Actinomycetes</taxon>
        <taxon>Micromonosporales</taxon>
        <taxon>Micromonosporaceae</taxon>
        <taxon>Rugosimonospora</taxon>
    </lineage>
</organism>
<reference evidence="2" key="1">
    <citation type="submission" date="2021-01" db="EMBL/GenBank/DDBJ databases">
        <title>Whole genome shotgun sequence of Rugosimonospora africana NBRC 104875.</title>
        <authorList>
            <person name="Komaki H."/>
            <person name="Tamura T."/>
        </authorList>
    </citation>
    <scope>NUCLEOTIDE SEQUENCE</scope>
    <source>
        <strain evidence="2">NBRC 104875</strain>
    </source>
</reference>
<sequence>MPTTKNTTAAKSQKHDGFTDEERGAMKERAKELKSARRGAKTDTEGEVLAKIAEMAKPDRVLAERVHALIKKNAPVLTPKLWYGMPAYARDGKVVCHFQPATKFKTRYATLGFSDEAKLDEGAVWPTSYALTELAAGDEARIAALVKQAVS</sequence>
<evidence type="ECO:0008006" key="4">
    <source>
        <dbReference type="Google" id="ProtNLM"/>
    </source>
</evidence>
<evidence type="ECO:0000313" key="3">
    <source>
        <dbReference type="Proteomes" id="UP000642748"/>
    </source>
</evidence>
<keyword evidence="3" id="KW-1185">Reference proteome</keyword>
<protein>
    <recommendedName>
        <fullName evidence="4">YdhG-like domain-containing protein</fullName>
    </recommendedName>
</protein>
<feature type="compositionally biased region" description="Polar residues" evidence="1">
    <location>
        <begin position="1"/>
        <end position="11"/>
    </location>
</feature>
<gene>
    <name evidence="2" type="ORF">Raf01_76320</name>
</gene>
<dbReference type="AlphaFoldDB" id="A0A8J3R149"/>
<dbReference type="EMBL" id="BONZ01000081">
    <property type="protein sequence ID" value="GIH19460.1"/>
    <property type="molecule type" value="Genomic_DNA"/>
</dbReference>
<comment type="caution">
    <text evidence="2">The sequence shown here is derived from an EMBL/GenBank/DDBJ whole genome shotgun (WGS) entry which is preliminary data.</text>
</comment>
<accession>A0A8J3R149</accession>
<dbReference type="RefSeq" id="WP_203922917.1">
    <property type="nucleotide sequence ID" value="NZ_BONZ01000081.1"/>
</dbReference>
<name>A0A8J3R149_9ACTN</name>
<dbReference type="SUPFAM" id="SSF159888">
    <property type="entry name" value="YdhG-like"/>
    <property type="match status" value="1"/>
</dbReference>
<evidence type="ECO:0000256" key="1">
    <source>
        <dbReference type="SAM" id="MobiDB-lite"/>
    </source>
</evidence>
<feature type="compositionally biased region" description="Basic and acidic residues" evidence="1">
    <location>
        <begin position="13"/>
        <end position="44"/>
    </location>
</feature>
<dbReference type="Proteomes" id="UP000642748">
    <property type="component" value="Unassembled WGS sequence"/>
</dbReference>
<evidence type="ECO:0000313" key="2">
    <source>
        <dbReference type="EMBL" id="GIH19460.1"/>
    </source>
</evidence>
<proteinExistence type="predicted"/>
<feature type="region of interest" description="Disordered" evidence="1">
    <location>
        <begin position="1"/>
        <end position="44"/>
    </location>
</feature>